<dbReference type="EMBL" id="VIWT01000001">
    <property type="protein sequence ID" value="TWG01349.1"/>
    <property type="molecule type" value="Genomic_DNA"/>
</dbReference>
<organism evidence="2 3">
    <name type="scientific">Kitasatospora viridis</name>
    <dbReference type="NCBI Taxonomy" id="281105"/>
    <lineage>
        <taxon>Bacteria</taxon>
        <taxon>Bacillati</taxon>
        <taxon>Actinomycetota</taxon>
        <taxon>Actinomycetes</taxon>
        <taxon>Kitasatosporales</taxon>
        <taxon>Streptomycetaceae</taxon>
        <taxon>Kitasatospora</taxon>
    </lineage>
</organism>
<protein>
    <submittedName>
        <fullName evidence="2">Uncharacterized protein</fullName>
    </submittedName>
</protein>
<evidence type="ECO:0000313" key="3">
    <source>
        <dbReference type="Proteomes" id="UP000317940"/>
    </source>
</evidence>
<keyword evidence="3" id="KW-1185">Reference proteome</keyword>
<evidence type="ECO:0000313" key="2">
    <source>
        <dbReference type="EMBL" id="TWG01349.1"/>
    </source>
</evidence>
<accession>A0A561UPQ4</accession>
<reference evidence="2 3" key="1">
    <citation type="submission" date="2019-06" db="EMBL/GenBank/DDBJ databases">
        <title>Sequencing the genomes of 1000 actinobacteria strains.</title>
        <authorList>
            <person name="Klenk H.-P."/>
        </authorList>
    </citation>
    <scope>NUCLEOTIDE SEQUENCE [LARGE SCALE GENOMIC DNA]</scope>
    <source>
        <strain evidence="2 3">DSM 44826</strain>
    </source>
</reference>
<feature type="region of interest" description="Disordered" evidence="1">
    <location>
        <begin position="11"/>
        <end position="34"/>
    </location>
</feature>
<comment type="caution">
    <text evidence="2">The sequence shown here is derived from an EMBL/GenBank/DDBJ whole genome shotgun (WGS) entry which is preliminary data.</text>
</comment>
<dbReference type="OrthoDB" id="4230550at2"/>
<name>A0A561UPQ4_9ACTN</name>
<sequence>MSILTIARHVRHQPAAAQHHPQHHPQDRGPQPRGCLRLTLRDGAARLYLLDARDFAATTSPEVAYDARIHTAYLLAVQGHRPEWLAQHLDLPVDAVRRIAEHAAQFGPAGPGTRPPE</sequence>
<gene>
    <name evidence="2" type="ORF">FHX73_115241</name>
</gene>
<evidence type="ECO:0000256" key="1">
    <source>
        <dbReference type="SAM" id="MobiDB-lite"/>
    </source>
</evidence>
<dbReference type="AlphaFoldDB" id="A0A561UPQ4"/>
<dbReference type="RefSeq" id="WP_145907544.1">
    <property type="nucleotide sequence ID" value="NZ_BAAAMZ010000030.1"/>
</dbReference>
<dbReference type="Proteomes" id="UP000317940">
    <property type="component" value="Unassembled WGS sequence"/>
</dbReference>
<proteinExistence type="predicted"/>